<keyword evidence="1" id="KW-0966">Cell projection</keyword>
<evidence type="ECO:0000313" key="1">
    <source>
        <dbReference type="EMBL" id="SHG86228.1"/>
    </source>
</evidence>
<dbReference type="RefSeq" id="WP_073005118.1">
    <property type="nucleotide sequence ID" value="NZ_FQXD01000002.1"/>
</dbReference>
<dbReference type="AlphaFoldDB" id="A0A1M5N9P8"/>
<sequence length="87" mass="9819">MNLKQRKVAALRYHEAHHTAPVVTASGRGKLADEIIETAKENNIPILEDASLVELLGQLNINETIPEELYEVVAEVFAFIYRTDQQM</sequence>
<reference evidence="2" key="1">
    <citation type="submission" date="2016-11" db="EMBL/GenBank/DDBJ databases">
        <authorList>
            <person name="Varghese N."/>
            <person name="Submissions S."/>
        </authorList>
    </citation>
    <scope>NUCLEOTIDE SEQUENCE [LARGE SCALE GENOMIC DNA]</scope>
    <source>
        <strain evidence="2">CGMCC 1.6496</strain>
    </source>
</reference>
<dbReference type="PANTHER" id="PTHR30531:SF12">
    <property type="entry name" value="FLAGELLAR BIOSYNTHETIC PROTEIN FLHB"/>
    <property type="match status" value="1"/>
</dbReference>
<proteinExistence type="predicted"/>
<gene>
    <name evidence="1" type="ORF">SAMN05421807_102117</name>
</gene>
<dbReference type="Proteomes" id="UP000184079">
    <property type="component" value="Unassembled WGS sequence"/>
</dbReference>
<dbReference type="GO" id="GO:0009306">
    <property type="term" value="P:protein secretion"/>
    <property type="evidence" value="ECO:0007669"/>
    <property type="project" value="InterPro"/>
</dbReference>
<keyword evidence="1" id="KW-0969">Cilium</keyword>
<dbReference type="Pfam" id="PF01312">
    <property type="entry name" value="Bac_export_2"/>
    <property type="match status" value="1"/>
</dbReference>
<dbReference type="InterPro" id="IPR006135">
    <property type="entry name" value="T3SS_substrate_exporter"/>
</dbReference>
<keyword evidence="2" id="KW-1185">Reference proteome</keyword>
<organism evidence="1 2">
    <name type="scientific">Virgibacillus chiguensis</name>
    <dbReference type="NCBI Taxonomy" id="411959"/>
    <lineage>
        <taxon>Bacteria</taxon>
        <taxon>Bacillati</taxon>
        <taxon>Bacillota</taxon>
        <taxon>Bacilli</taxon>
        <taxon>Bacillales</taxon>
        <taxon>Bacillaceae</taxon>
        <taxon>Virgibacillus</taxon>
    </lineage>
</organism>
<dbReference type="PANTHER" id="PTHR30531">
    <property type="entry name" value="FLAGELLAR BIOSYNTHETIC PROTEIN FLHB"/>
    <property type="match status" value="1"/>
</dbReference>
<dbReference type="GO" id="GO:0005886">
    <property type="term" value="C:plasma membrane"/>
    <property type="evidence" value="ECO:0007669"/>
    <property type="project" value="TreeGrafter"/>
</dbReference>
<dbReference type="SUPFAM" id="SSF160544">
    <property type="entry name" value="EscU C-terminal domain-like"/>
    <property type="match status" value="1"/>
</dbReference>
<evidence type="ECO:0000313" key="2">
    <source>
        <dbReference type="Proteomes" id="UP000184079"/>
    </source>
</evidence>
<dbReference type="EMBL" id="FQXD01000002">
    <property type="protein sequence ID" value="SHG86228.1"/>
    <property type="molecule type" value="Genomic_DNA"/>
</dbReference>
<accession>A0A1M5N9P8</accession>
<keyword evidence="1" id="KW-0282">Flagellum</keyword>
<name>A0A1M5N9P8_9BACI</name>
<dbReference type="InterPro" id="IPR029025">
    <property type="entry name" value="T3SS_substrate_exporter_C"/>
</dbReference>
<dbReference type="Gene3D" id="3.40.1690.10">
    <property type="entry name" value="secretion proteins EscU"/>
    <property type="match status" value="1"/>
</dbReference>
<dbReference type="OrthoDB" id="5244399at2"/>
<protein>
    <submittedName>
        <fullName evidence="1">Flagellar biosynthesis protein</fullName>
    </submittedName>
</protein>